<evidence type="ECO:0000256" key="2">
    <source>
        <dbReference type="ARBA" id="ARBA00008276"/>
    </source>
</evidence>
<dbReference type="FunFam" id="3.40.1190.10:FF:000010">
    <property type="entry name" value="Dihydrofolate synthetase"/>
    <property type="match status" value="1"/>
</dbReference>
<dbReference type="AlphaFoldDB" id="A0AAN6P2K1"/>
<protein>
    <recommendedName>
        <fullName evidence="3">dihydrofolate synthase</fullName>
        <ecNumber evidence="3">6.3.2.12</ecNumber>
    </recommendedName>
</protein>
<dbReference type="InterPro" id="IPR036615">
    <property type="entry name" value="Mur_ligase_C_dom_sf"/>
</dbReference>
<dbReference type="NCBIfam" id="TIGR01499">
    <property type="entry name" value="folC"/>
    <property type="match status" value="1"/>
</dbReference>
<evidence type="ECO:0000256" key="4">
    <source>
        <dbReference type="ARBA" id="ARBA00022563"/>
    </source>
</evidence>
<name>A0AAN6P2K1_9PEZI</name>
<dbReference type="GO" id="GO:0005829">
    <property type="term" value="C:cytosol"/>
    <property type="evidence" value="ECO:0007669"/>
    <property type="project" value="TreeGrafter"/>
</dbReference>
<keyword evidence="7" id="KW-0547">Nucleotide-binding</keyword>
<dbReference type="Proteomes" id="UP001303222">
    <property type="component" value="Unassembled WGS sequence"/>
</dbReference>
<keyword evidence="6" id="KW-0479">Metal-binding</keyword>
<evidence type="ECO:0000256" key="3">
    <source>
        <dbReference type="ARBA" id="ARBA00013023"/>
    </source>
</evidence>
<reference evidence="10" key="2">
    <citation type="submission" date="2023-06" db="EMBL/GenBank/DDBJ databases">
        <authorList>
            <consortium name="Lawrence Berkeley National Laboratory"/>
            <person name="Mondo S.J."/>
            <person name="Hensen N."/>
            <person name="Bonometti L."/>
            <person name="Westerberg I."/>
            <person name="Brannstrom I.O."/>
            <person name="Guillou S."/>
            <person name="Cros-Aarteil S."/>
            <person name="Calhoun S."/>
            <person name="Haridas S."/>
            <person name="Kuo A."/>
            <person name="Pangilinan J."/>
            <person name="Riley R."/>
            <person name="Labutti K."/>
            <person name="Andreopoulos B."/>
            <person name="Lipzen A."/>
            <person name="Chen C."/>
            <person name="Yanf M."/>
            <person name="Daum C."/>
            <person name="Ng V."/>
            <person name="Clum A."/>
            <person name="Steindorff A."/>
            <person name="Ohm R."/>
            <person name="Martin F."/>
            <person name="Silar P."/>
            <person name="Natvig D."/>
            <person name="Lalanne C."/>
            <person name="Gautier V."/>
            <person name="Ament-Velasquez S.L."/>
            <person name="Kruys A."/>
            <person name="Hutchinson M.I."/>
            <person name="Powell A.J."/>
            <person name="Barry K."/>
            <person name="Miller A.N."/>
            <person name="Grigoriev I.V."/>
            <person name="Debuchy R."/>
            <person name="Gladieux P."/>
            <person name="Thoren M.H."/>
            <person name="Johannesson H."/>
        </authorList>
    </citation>
    <scope>NUCLEOTIDE SEQUENCE</scope>
    <source>
        <strain evidence="10">CBS 626.80</strain>
    </source>
</reference>
<dbReference type="PANTHER" id="PTHR11136">
    <property type="entry name" value="FOLYLPOLYGLUTAMATE SYNTHASE-RELATED"/>
    <property type="match status" value="1"/>
</dbReference>
<dbReference type="Gene3D" id="3.40.1190.10">
    <property type="entry name" value="Mur-like, catalytic domain"/>
    <property type="match status" value="1"/>
</dbReference>
<dbReference type="GO" id="GO:0006730">
    <property type="term" value="P:one-carbon metabolic process"/>
    <property type="evidence" value="ECO:0007669"/>
    <property type="project" value="UniProtKB-KW"/>
</dbReference>
<keyword evidence="8" id="KW-0067">ATP-binding</keyword>
<accession>A0AAN6P2K1</accession>
<gene>
    <name evidence="10" type="ORF">QBC32DRAFT_395537</name>
</gene>
<dbReference type="EC" id="6.3.2.12" evidence="3"/>
<dbReference type="FunFam" id="3.90.190.20:FF:000010">
    <property type="entry name" value="Dihydrofolate synthetase"/>
    <property type="match status" value="1"/>
</dbReference>
<evidence type="ECO:0000256" key="7">
    <source>
        <dbReference type="ARBA" id="ARBA00022741"/>
    </source>
</evidence>
<dbReference type="InterPro" id="IPR018109">
    <property type="entry name" value="Folylpolyglutamate_synth_CS"/>
</dbReference>
<reference evidence="10" key="1">
    <citation type="journal article" date="2023" name="Mol. Phylogenet. Evol.">
        <title>Genome-scale phylogeny and comparative genomics of the fungal order Sordariales.</title>
        <authorList>
            <person name="Hensen N."/>
            <person name="Bonometti L."/>
            <person name="Westerberg I."/>
            <person name="Brannstrom I.O."/>
            <person name="Guillou S."/>
            <person name="Cros-Aarteil S."/>
            <person name="Calhoun S."/>
            <person name="Haridas S."/>
            <person name="Kuo A."/>
            <person name="Mondo S."/>
            <person name="Pangilinan J."/>
            <person name="Riley R."/>
            <person name="LaButti K."/>
            <person name="Andreopoulos B."/>
            <person name="Lipzen A."/>
            <person name="Chen C."/>
            <person name="Yan M."/>
            <person name="Daum C."/>
            <person name="Ng V."/>
            <person name="Clum A."/>
            <person name="Steindorff A."/>
            <person name="Ohm R.A."/>
            <person name="Martin F."/>
            <person name="Silar P."/>
            <person name="Natvig D.O."/>
            <person name="Lalanne C."/>
            <person name="Gautier V."/>
            <person name="Ament-Velasquez S.L."/>
            <person name="Kruys A."/>
            <person name="Hutchinson M.I."/>
            <person name="Powell A.J."/>
            <person name="Barry K."/>
            <person name="Miller A.N."/>
            <person name="Grigoriev I.V."/>
            <person name="Debuchy R."/>
            <person name="Gladieux P."/>
            <person name="Hiltunen Thoren M."/>
            <person name="Johannesson H."/>
        </authorList>
    </citation>
    <scope>NUCLEOTIDE SEQUENCE</scope>
    <source>
        <strain evidence="10">CBS 626.80</strain>
    </source>
</reference>
<dbReference type="InterPro" id="IPR001645">
    <property type="entry name" value="Folylpolyglutamate_synth"/>
</dbReference>
<dbReference type="SUPFAM" id="SSF53623">
    <property type="entry name" value="MurD-like peptide ligases, catalytic domain"/>
    <property type="match status" value="1"/>
</dbReference>
<keyword evidence="4" id="KW-0554">One-carbon metabolism</keyword>
<sequence>MIDLGLARIGRLLQHTPQTWKAIHVAGTNGKGSICAYLSAMLSASGVSCARFTSPHLIDRWDCITINEKPVPETIFRQVEGLVKQRDQDEKIGATEFELLAATAFEIFHRLKVEYGVIEVGLGGKLDATNIMKHKSVTVIAKIGLDHQSFLGNTIEEIALQKAGIIRSGVPCVVDDSNDSSVMKVIQDHAKEVGGVELHYPSSDSALVQVLTQEGYEPHQVQNLACALLAFRLACPDFDHSMSRLLPVVKQLQWPGRLQRIDLFPIIGRHQEALLDGAHNSQSAQVLAGYVNKHYRSPSQPITWVLAASKGKDVDSIMSHNVQPSDQVTAVRFGAVDGMPWVKAEDPANLINQAIRYGVDTQNTHNSGDDVRAALEWASRVAGEKPIVIAGSLSISFLISHSPSPSPLITMSSPPPPNHLVIVCGHAIWLGGPANGWDESEWLIEPYKKGETPTFIAHIKAGVEELAKDDRAVLMFSGGPTRPETRLSEAQSYYNLALANSFFGLSPPTSTSPTTSSFTDFTDRIHLEERALDSYYNILFSVIHYWRVVEHPQHACCWPERITIVSHAFKRNRLVEGHCAAIFGLDSSSPLLGKRVRFVGINPPGIDGVGGVVEGDEDGESSNVKKKKEAMQGVQLALGQWADDPHGVGEELAGKRRARNFWGVDQRLFFSEGERRRSGIETRVLEDGSEALVDGEKPRPWAR</sequence>
<keyword evidence="11" id="KW-1185">Reference proteome</keyword>
<evidence type="ECO:0000256" key="6">
    <source>
        <dbReference type="ARBA" id="ARBA00022723"/>
    </source>
</evidence>
<comment type="caution">
    <text evidence="10">The sequence shown here is derived from an EMBL/GenBank/DDBJ whole genome shotgun (WGS) entry which is preliminary data.</text>
</comment>
<dbReference type="GO" id="GO:0005739">
    <property type="term" value="C:mitochondrion"/>
    <property type="evidence" value="ECO:0007669"/>
    <property type="project" value="TreeGrafter"/>
</dbReference>
<organism evidence="10 11">
    <name type="scientific">Pseudoneurospora amorphoporcata</name>
    <dbReference type="NCBI Taxonomy" id="241081"/>
    <lineage>
        <taxon>Eukaryota</taxon>
        <taxon>Fungi</taxon>
        <taxon>Dikarya</taxon>
        <taxon>Ascomycota</taxon>
        <taxon>Pezizomycotina</taxon>
        <taxon>Sordariomycetes</taxon>
        <taxon>Sordariomycetidae</taxon>
        <taxon>Sordariales</taxon>
        <taxon>Sordariaceae</taxon>
        <taxon>Pseudoneurospora</taxon>
    </lineage>
</organism>
<keyword evidence="9" id="KW-0460">Magnesium</keyword>
<dbReference type="GO" id="GO:0004326">
    <property type="term" value="F:tetrahydrofolylpolyglutamate synthase activity"/>
    <property type="evidence" value="ECO:0007669"/>
    <property type="project" value="InterPro"/>
</dbReference>
<dbReference type="EMBL" id="MU859077">
    <property type="protein sequence ID" value="KAK3955334.1"/>
    <property type="molecule type" value="Genomic_DNA"/>
</dbReference>
<proteinExistence type="inferred from homology"/>
<comment type="similarity">
    <text evidence="2">Belongs to the folylpolyglutamate synthase family.</text>
</comment>
<dbReference type="GO" id="GO:0008841">
    <property type="term" value="F:dihydrofolate synthase activity"/>
    <property type="evidence" value="ECO:0007669"/>
    <property type="project" value="UniProtKB-EC"/>
</dbReference>
<keyword evidence="5 10" id="KW-0436">Ligase</keyword>
<evidence type="ECO:0000256" key="5">
    <source>
        <dbReference type="ARBA" id="ARBA00022598"/>
    </source>
</evidence>
<evidence type="ECO:0000313" key="11">
    <source>
        <dbReference type="Proteomes" id="UP001303222"/>
    </source>
</evidence>
<dbReference type="GO" id="GO:0005524">
    <property type="term" value="F:ATP binding"/>
    <property type="evidence" value="ECO:0007669"/>
    <property type="project" value="UniProtKB-KW"/>
</dbReference>
<dbReference type="SUPFAM" id="SSF53244">
    <property type="entry name" value="MurD-like peptide ligases, peptide-binding domain"/>
    <property type="match status" value="1"/>
</dbReference>
<evidence type="ECO:0000256" key="1">
    <source>
        <dbReference type="ARBA" id="ARBA00005150"/>
    </source>
</evidence>
<comment type="pathway">
    <text evidence="1">Cofactor biosynthesis; tetrahydrofolylpolyglutamate biosynthesis.</text>
</comment>
<dbReference type="PROSITE" id="PS01012">
    <property type="entry name" value="FOLYLPOLYGLU_SYNT_2"/>
    <property type="match status" value="1"/>
</dbReference>
<dbReference type="GO" id="GO:0046872">
    <property type="term" value="F:metal ion binding"/>
    <property type="evidence" value="ECO:0007669"/>
    <property type="project" value="UniProtKB-KW"/>
</dbReference>
<evidence type="ECO:0000256" key="8">
    <source>
        <dbReference type="ARBA" id="ARBA00022840"/>
    </source>
</evidence>
<evidence type="ECO:0000256" key="9">
    <source>
        <dbReference type="ARBA" id="ARBA00022842"/>
    </source>
</evidence>
<evidence type="ECO:0000313" key="10">
    <source>
        <dbReference type="EMBL" id="KAK3955334.1"/>
    </source>
</evidence>
<dbReference type="PANTHER" id="PTHR11136:SF0">
    <property type="entry name" value="DIHYDROFOLATE SYNTHETASE-RELATED"/>
    <property type="match status" value="1"/>
</dbReference>
<dbReference type="InterPro" id="IPR036565">
    <property type="entry name" value="Mur-like_cat_sf"/>
</dbReference>
<dbReference type="Gene3D" id="3.90.190.20">
    <property type="entry name" value="Mur ligase, C-terminal domain"/>
    <property type="match status" value="1"/>
</dbReference>